<feature type="compositionally biased region" description="Basic and acidic residues" evidence="1">
    <location>
        <begin position="187"/>
        <end position="204"/>
    </location>
</feature>
<feature type="compositionally biased region" description="Basic and acidic residues" evidence="1">
    <location>
        <begin position="98"/>
        <end position="109"/>
    </location>
</feature>
<comment type="caution">
    <text evidence="2">The sequence shown here is derived from an EMBL/GenBank/DDBJ whole genome shotgun (WGS) entry which is preliminary data.</text>
</comment>
<protein>
    <submittedName>
        <fullName evidence="2">Uncharacterized protein</fullName>
    </submittedName>
</protein>
<feature type="compositionally biased region" description="Basic and acidic residues" evidence="1">
    <location>
        <begin position="66"/>
        <end position="90"/>
    </location>
</feature>
<feature type="compositionally biased region" description="Low complexity" evidence="1">
    <location>
        <begin position="1"/>
        <end position="19"/>
    </location>
</feature>
<keyword evidence="3" id="KW-1185">Reference proteome</keyword>
<sequence>MKTPSTSLSTSETSTLPPLSHNPYGNLPVKPQPFTRRLPQPTPADKLEPPPLLQEAKSRSRSKSRHRDEPSATEGRSKSRSRDGRHDQSGGHRSRSRSKADPSRNRDPSAFEAPPPMPSLPPIYKPQPSQSYASSNVSNATYYGNEGGYKTVASSNAYYSPAGYPDVKNGPHDPEATDTPIVGGLKHYRELLEREERERWESEKQRKRSKRRSRSVGDFANYRTGDELCAEPVIMTQSPYQEPQTRTSSKTKTHKRHVEAAPESRTSQRSRRDLAAPQPLQLEKSNGKTEIKNTFSKTLDENTLGLSAHNQDQHFHQREAKVSAANAQPLPYGQYYVSATDPHSNLYAQQNPYANPIYNPMMAASSASLYYAQPRYYGENAPPMPQVPVEYRQKRRGFFKRLVDKAF</sequence>
<feature type="compositionally biased region" description="Basic residues" evidence="1">
    <location>
        <begin position="205"/>
        <end position="214"/>
    </location>
</feature>
<dbReference type="EMBL" id="JACAZF010000011">
    <property type="protein sequence ID" value="KAF7292953.1"/>
    <property type="molecule type" value="Genomic_DNA"/>
</dbReference>
<proteinExistence type="predicted"/>
<organism evidence="2 3">
    <name type="scientific">Mycena indigotica</name>
    <dbReference type="NCBI Taxonomy" id="2126181"/>
    <lineage>
        <taxon>Eukaryota</taxon>
        <taxon>Fungi</taxon>
        <taxon>Dikarya</taxon>
        <taxon>Basidiomycota</taxon>
        <taxon>Agaricomycotina</taxon>
        <taxon>Agaricomycetes</taxon>
        <taxon>Agaricomycetidae</taxon>
        <taxon>Agaricales</taxon>
        <taxon>Marasmiineae</taxon>
        <taxon>Mycenaceae</taxon>
        <taxon>Mycena</taxon>
    </lineage>
</organism>
<feature type="region of interest" description="Disordered" evidence="1">
    <location>
        <begin position="1"/>
        <end position="284"/>
    </location>
</feature>
<dbReference type="GeneID" id="59350971"/>
<feature type="compositionally biased region" description="Pro residues" evidence="1">
    <location>
        <begin position="113"/>
        <end position="125"/>
    </location>
</feature>
<name>A0A8H6VWQ4_9AGAR</name>
<dbReference type="RefSeq" id="XP_037215381.1">
    <property type="nucleotide sequence ID" value="XM_037368455.1"/>
</dbReference>
<dbReference type="AlphaFoldDB" id="A0A8H6VWQ4"/>
<feature type="compositionally biased region" description="Polar residues" evidence="1">
    <location>
        <begin position="235"/>
        <end position="244"/>
    </location>
</feature>
<evidence type="ECO:0000313" key="2">
    <source>
        <dbReference type="EMBL" id="KAF7292953.1"/>
    </source>
</evidence>
<evidence type="ECO:0000256" key="1">
    <source>
        <dbReference type="SAM" id="MobiDB-lite"/>
    </source>
</evidence>
<evidence type="ECO:0000313" key="3">
    <source>
        <dbReference type="Proteomes" id="UP000636479"/>
    </source>
</evidence>
<feature type="compositionally biased region" description="Polar residues" evidence="1">
    <location>
        <begin position="127"/>
        <end position="142"/>
    </location>
</feature>
<gene>
    <name evidence="2" type="ORF">MIND_01194500</name>
</gene>
<dbReference type="Proteomes" id="UP000636479">
    <property type="component" value="Unassembled WGS sequence"/>
</dbReference>
<accession>A0A8H6VWQ4</accession>
<reference evidence="2" key="1">
    <citation type="submission" date="2020-05" db="EMBL/GenBank/DDBJ databases">
        <title>Mycena genomes resolve the evolution of fungal bioluminescence.</title>
        <authorList>
            <person name="Tsai I.J."/>
        </authorList>
    </citation>
    <scope>NUCLEOTIDE SEQUENCE</scope>
    <source>
        <strain evidence="2">171206Taipei</strain>
    </source>
</reference>